<dbReference type="Proteomes" id="UP000594454">
    <property type="component" value="Chromosome 3"/>
</dbReference>
<gene>
    <name evidence="4" type="ORF">HERILL_LOCUS7068</name>
</gene>
<dbReference type="OrthoDB" id="6382835at2759"/>
<evidence type="ECO:0000256" key="2">
    <source>
        <dbReference type="PROSITE-ProRule" id="PRU00497"/>
    </source>
</evidence>
<evidence type="ECO:0000313" key="4">
    <source>
        <dbReference type="EMBL" id="CAD7084157.1"/>
    </source>
</evidence>
<reference evidence="4 5" key="1">
    <citation type="submission" date="2020-11" db="EMBL/GenBank/DDBJ databases">
        <authorList>
            <person name="Wallbank WR R."/>
            <person name="Pardo Diaz C."/>
            <person name="Kozak K."/>
            <person name="Martin S."/>
            <person name="Jiggins C."/>
            <person name="Moest M."/>
            <person name="Warren A I."/>
            <person name="Generalovic N T."/>
            <person name="Byers J.R.P. K."/>
            <person name="Montejo-Kovacevich G."/>
            <person name="Yen C E."/>
        </authorList>
    </citation>
    <scope>NUCLEOTIDE SEQUENCE [LARGE SCALE GENOMIC DNA]</scope>
</reference>
<dbReference type="GO" id="GO:0031012">
    <property type="term" value="C:extracellular matrix"/>
    <property type="evidence" value="ECO:0007669"/>
    <property type="project" value="TreeGrafter"/>
</dbReference>
<dbReference type="InterPro" id="IPR000618">
    <property type="entry name" value="Insect_cuticle"/>
</dbReference>
<evidence type="ECO:0000256" key="1">
    <source>
        <dbReference type="ARBA" id="ARBA00022460"/>
    </source>
</evidence>
<dbReference type="PRINTS" id="PR00947">
    <property type="entry name" value="CUTICLE"/>
</dbReference>
<dbReference type="Pfam" id="PF00379">
    <property type="entry name" value="Chitin_bind_4"/>
    <property type="match status" value="1"/>
</dbReference>
<feature type="compositionally biased region" description="Basic and acidic residues" evidence="3">
    <location>
        <begin position="85"/>
        <end position="105"/>
    </location>
</feature>
<feature type="region of interest" description="Disordered" evidence="3">
    <location>
        <begin position="54"/>
        <end position="109"/>
    </location>
</feature>
<dbReference type="PANTHER" id="PTHR12236">
    <property type="entry name" value="STRUCTURAL CONTITUENT OF CUTICLE"/>
    <property type="match status" value="1"/>
</dbReference>
<dbReference type="GO" id="GO:0042302">
    <property type="term" value="F:structural constituent of cuticle"/>
    <property type="evidence" value="ECO:0007669"/>
    <property type="project" value="UniProtKB-UniRule"/>
</dbReference>
<proteinExistence type="predicted"/>
<dbReference type="PANTHER" id="PTHR12236:SF75">
    <property type="entry name" value="CUTICULAR PROTEIN 62BB, ISOFORM A"/>
    <property type="match status" value="1"/>
</dbReference>
<organism evidence="4 5">
    <name type="scientific">Hermetia illucens</name>
    <name type="common">Black soldier fly</name>
    <dbReference type="NCBI Taxonomy" id="343691"/>
    <lineage>
        <taxon>Eukaryota</taxon>
        <taxon>Metazoa</taxon>
        <taxon>Ecdysozoa</taxon>
        <taxon>Arthropoda</taxon>
        <taxon>Hexapoda</taxon>
        <taxon>Insecta</taxon>
        <taxon>Pterygota</taxon>
        <taxon>Neoptera</taxon>
        <taxon>Endopterygota</taxon>
        <taxon>Diptera</taxon>
        <taxon>Brachycera</taxon>
        <taxon>Stratiomyomorpha</taxon>
        <taxon>Stratiomyidae</taxon>
        <taxon>Hermetiinae</taxon>
        <taxon>Hermetia</taxon>
    </lineage>
</organism>
<protein>
    <submittedName>
        <fullName evidence="4">Uncharacterized protein</fullName>
    </submittedName>
</protein>
<accession>A0A7R8YSS4</accession>
<dbReference type="InterPro" id="IPR051217">
    <property type="entry name" value="Insect_Cuticle_Struc_Prot"/>
</dbReference>
<dbReference type="PROSITE" id="PS51155">
    <property type="entry name" value="CHIT_BIND_RR_2"/>
    <property type="match status" value="1"/>
</dbReference>
<sequence>MPAAPTCIKDKQDANRVNSNLERNQVTLITMNYKFIILFGLISIVNGGVIPEVKTSKEPNTTVSPKESQEEDDYDSNPKYNFQYDVKDFTTGDNKNHKESRDGDVVHGQYSVADPDGFKRVVDYTADSINGFNAVVQRQILPEPGSVVIDKKESPVEKSKHVAHENLIPISALSKPVRTNKVQIVVIPDSVVRPSKITLLTRSEGSIQEGSIQRLIVHKSNI</sequence>
<dbReference type="PROSITE" id="PS00233">
    <property type="entry name" value="CHIT_BIND_RR_1"/>
    <property type="match status" value="1"/>
</dbReference>
<name>A0A7R8YSS4_HERIL</name>
<keyword evidence="5" id="KW-1185">Reference proteome</keyword>
<evidence type="ECO:0000313" key="5">
    <source>
        <dbReference type="Proteomes" id="UP000594454"/>
    </source>
</evidence>
<dbReference type="InParanoid" id="A0A7R8YSS4"/>
<evidence type="ECO:0000256" key="3">
    <source>
        <dbReference type="SAM" id="MobiDB-lite"/>
    </source>
</evidence>
<dbReference type="AlphaFoldDB" id="A0A7R8YSS4"/>
<dbReference type="GO" id="GO:0005615">
    <property type="term" value="C:extracellular space"/>
    <property type="evidence" value="ECO:0007669"/>
    <property type="project" value="TreeGrafter"/>
</dbReference>
<keyword evidence="1 2" id="KW-0193">Cuticle</keyword>
<dbReference type="InterPro" id="IPR031311">
    <property type="entry name" value="CHIT_BIND_RR_consensus"/>
</dbReference>
<dbReference type="EMBL" id="LR899011">
    <property type="protein sequence ID" value="CAD7084157.1"/>
    <property type="molecule type" value="Genomic_DNA"/>
</dbReference>